<dbReference type="EMBL" id="JBHSNB010000002">
    <property type="protein sequence ID" value="MFC5585565.1"/>
    <property type="molecule type" value="Genomic_DNA"/>
</dbReference>
<evidence type="ECO:0000256" key="5">
    <source>
        <dbReference type="SAM" id="Phobius"/>
    </source>
</evidence>
<evidence type="ECO:0000313" key="6">
    <source>
        <dbReference type="EMBL" id="MFC5585565.1"/>
    </source>
</evidence>
<organism evidence="6 7">
    <name type="scientific">Nitratireductor kimnyeongensis</name>
    <dbReference type="NCBI Taxonomy" id="430679"/>
    <lineage>
        <taxon>Bacteria</taxon>
        <taxon>Pseudomonadati</taxon>
        <taxon>Pseudomonadota</taxon>
        <taxon>Alphaproteobacteria</taxon>
        <taxon>Hyphomicrobiales</taxon>
        <taxon>Phyllobacteriaceae</taxon>
        <taxon>Nitratireductor</taxon>
    </lineage>
</organism>
<keyword evidence="7" id="KW-1185">Reference proteome</keyword>
<comment type="subcellular location">
    <subcellularLocation>
        <location evidence="1">Membrane</location>
        <topology evidence="1">Multi-pass membrane protein</topology>
    </subcellularLocation>
</comment>
<keyword evidence="4 5" id="KW-0472">Membrane</keyword>
<dbReference type="RefSeq" id="WP_223021135.1">
    <property type="nucleotide sequence ID" value="NZ_CP078143.1"/>
</dbReference>
<evidence type="ECO:0000256" key="2">
    <source>
        <dbReference type="ARBA" id="ARBA00022692"/>
    </source>
</evidence>
<gene>
    <name evidence="6" type="ORF">ACFPOD_10610</name>
</gene>
<feature type="transmembrane region" description="Helical" evidence="5">
    <location>
        <begin position="73"/>
        <end position="92"/>
    </location>
</feature>
<keyword evidence="2 5" id="KW-0812">Transmembrane</keyword>
<reference evidence="7" key="1">
    <citation type="journal article" date="2019" name="Int. J. Syst. Evol. Microbiol.">
        <title>The Global Catalogue of Microorganisms (GCM) 10K type strain sequencing project: providing services to taxonomists for standard genome sequencing and annotation.</title>
        <authorList>
            <consortium name="The Broad Institute Genomics Platform"/>
            <consortium name="The Broad Institute Genome Sequencing Center for Infectious Disease"/>
            <person name="Wu L."/>
            <person name="Ma J."/>
        </authorList>
    </citation>
    <scope>NUCLEOTIDE SEQUENCE [LARGE SCALE GENOMIC DNA]</scope>
    <source>
        <strain evidence="7">JCM 3366</strain>
    </source>
</reference>
<evidence type="ECO:0000256" key="4">
    <source>
        <dbReference type="ARBA" id="ARBA00023136"/>
    </source>
</evidence>
<feature type="transmembrane region" description="Helical" evidence="5">
    <location>
        <begin position="46"/>
        <end position="67"/>
    </location>
</feature>
<protein>
    <submittedName>
        <fullName evidence="6">DoxX family protein</fullName>
    </submittedName>
</protein>
<feature type="transmembrane region" description="Helical" evidence="5">
    <location>
        <begin position="6"/>
        <end position="26"/>
    </location>
</feature>
<dbReference type="InterPro" id="IPR032808">
    <property type="entry name" value="DoxX"/>
</dbReference>
<dbReference type="Proteomes" id="UP001596107">
    <property type="component" value="Unassembled WGS sequence"/>
</dbReference>
<evidence type="ECO:0000313" key="7">
    <source>
        <dbReference type="Proteomes" id="UP001596107"/>
    </source>
</evidence>
<dbReference type="Pfam" id="PF07681">
    <property type="entry name" value="DoxX"/>
    <property type="match status" value="1"/>
</dbReference>
<name>A0ABW0T833_9HYPH</name>
<accession>A0ABW0T833</accession>
<proteinExistence type="predicted"/>
<sequence length="124" mass="13049">MFETVPTFIPVLGRLLLGGAFVFAGLRNLGSMSFLTGALSARGVPLASMVLITGIAIQCVAGLLLMIGLYSAFAALGLIVFLIVATLIFHNFWDYQGEERVAHLNGVITNTALAGSFLLVVAYG</sequence>
<evidence type="ECO:0000256" key="1">
    <source>
        <dbReference type="ARBA" id="ARBA00004141"/>
    </source>
</evidence>
<feature type="transmembrane region" description="Helical" evidence="5">
    <location>
        <begin position="104"/>
        <end position="123"/>
    </location>
</feature>
<comment type="caution">
    <text evidence="6">The sequence shown here is derived from an EMBL/GenBank/DDBJ whole genome shotgun (WGS) entry which is preliminary data.</text>
</comment>
<keyword evidence="3 5" id="KW-1133">Transmembrane helix</keyword>
<evidence type="ECO:0000256" key="3">
    <source>
        <dbReference type="ARBA" id="ARBA00022989"/>
    </source>
</evidence>